<dbReference type="Gene3D" id="1.10.10.60">
    <property type="entry name" value="Homeodomain-like"/>
    <property type="match status" value="2"/>
</dbReference>
<keyword evidence="3" id="KW-0804">Transcription</keyword>
<feature type="domain" description="HTH araC/xylS-type" evidence="4">
    <location>
        <begin position="196"/>
        <end position="294"/>
    </location>
</feature>
<dbReference type="InterPro" id="IPR037923">
    <property type="entry name" value="HTH-like"/>
</dbReference>
<name>A0A927GT18_9BACL</name>
<dbReference type="InterPro" id="IPR009057">
    <property type="entry name" value="Homeodomain-like_sf"/>
</dbReference>
<organism evidence="5 6">
    <name type="scientific">Paenibacillus sabuli</name>
    <dbReference type="NCBI Taxonomy" id="2772509"/>
    <lineage>
        <taxon>Bacteria</taxon>
        <taxon>Bacillati</taxon>
        <taxon>Bacillota</taxon>
        <taxon>Bacilli</taxon>
        <taxon>Bacillales</taxon>
        <taxon>Paenibacillaceae</taxon>
        <taxon>Paenibacillus</taxon>
    </lineage>
</organism>
<protein>
    <submittedName>
        <fullName evidence="5">Helix-turn-helix transcriptional regulator</fullName>
    </submittedName>
</protein>
<dbReference type="InterPro" id="IPR018062">
    <property type="entry name" value="HTH_AraC-typ_CS"/>
</dbReference>
<dbReference type="InterPro" id="IPR003313">
    <property type="entry name" value="AraC-bd"/>
</dbReference>
<dbReference type="PANTHER" id="PTHR43280:SF28">
    <property type="entry name" value="HTH-TYPE TRANSCRIPTIONAL ACTIVATOR RHAS"/>
    <property type="match status" value="1"/>
</dbReference>
<keyword evidence="6" id="KW-1185">Reference proteome</keyword>
<dbReference type="Pfam" id="PF02311">
    <property type="entry name" value="AraC_binding"/>
    <property type="match status" value="1"/>
</dbReference>
<evidence type="ECO:0000256" key="2">
    <source>
        <dbReference type="ARBA" id="ARBA00023125"/>
    </source>
</evidence>
<dbReference type="AlphaFoldDB" id="A0A927GT18"/>
<sequence length="311" mass="35278">MTNPNQLKQQVPHPEPGYPFDIFHIAQSVPAGNPILHLHWHDDWEIIRFLRGRAVFHIGSETIRPEPGDLLFVNQGRIHTGFAEDDEPVAYDALVFHSSLVGSSLADAYHTEITAPYMSGRSLFPSRLTPRDEGYARIVSHVDRLVEEYAAVCKGFQLAIRTILQLLLVDLTRHNDRAGLRAHDDSFAAELTARFKALISHVERHYAEKITVQQAAAIVNLSDYHFCRTFKKMTGKTFIDYVNLHRVNAAEQLLIETEEPVTEIAFRVGFGSVNYFSQLFRHYKRVSPSQCRKAKRLGQASAAGQVSFREI</sequence>
<dbReference type="GO" id="GO:0043565">
    <property type="term" value="F:sequence-specific DNA binding"/>
    <property type="evidence" value="ECO:0007669"/>
    <property type="project" value="InterPro"/>
</dbReference>
<dbReference type="PROSITE" id="PS01124">
    <property type="entry name" value="HTH_ARAC_FAMILY_2"/>
    <property type="match status" value="1"/>
</dbReference>
<dbReference type="PANTHER" id="PTHR43280">
    <property type="entry name" value="ARAC-FAMILY TRANSCRIPTIONAL REGULATOR"/>
    <property type="match status" value="1"/>
</dbReference>
<dbReference type="RefSeq" id="WP_190919652.1">
    <property type="nucleotide sequence ID" value="NZ_JACXIZ010000028.1"/>
</dbReference>
<evidence type="ECO:0000256" key="1">
    <source>
        <dbReference type="ARBA" id="ARBA00023015"/>
    </source>
</evidence>
<dbReference type="InterPro" id="IPR020449">
    <property type="entry name" value="Tscrpt_reg_AraC-type_HTH"/>
</dbReference>
<dbReference type="GO" id="GO:0003700">
    <property type="term" value="F:DNA-binding transcription factor activity"/>
    <property type="evidence" value="ECO:0007669"/>
    <property type="project" value="InterPro"/>
</dbReference>
<dbReference type="Pfam" id="PF12833">
    <property type="entry name" value="HTH_18"/>
    <property type="match status" value="1"/>
</dbReference>
<proteinExistence type="predicted"/>
<accession>A0A927GT18</accession>
<evidence type="ECO:0000259" key="4">
    <source>
        <dbReference type="PROSITE" id="PS01124"/>
    </source>
</evidence>
<keyword evidence="2" id="KW-0238">DNA-binding</keyword>
<dbReference type="InterPro" id="IPR014710">
    <property type="entry name" value="RmlC-like_jellyroll"/>
</dbReference>
<dbReference type="SMART" id="SM00342">
    <property type="entry name" value="HTH_ARAC"/>
    <property type="match status" value="1"/>
</dbReference>
<evidence type="ECO:0000256" key="3">
    <source>
        <dbReference type="ARBA" id="ARBA00023163"/>
    </source>
</evidence>
<dbReference type="SUPFAM" id="SSF51215">
    <property type="entry name" value="Regulatory protein AraC"/>
    <property type="match status" value="1"/>
</dbReference>
<evidence type="ECO:0000313" key="5">
    <source>
        <dbReference type="EMBL" id="MBD2846871.1"/>
    </source>
</evidence>
<evidence type="ECO:0000313" key="6">
    <source>
        <dbReference type="Proteomes" id="UP000621560"/>
    </source>
</evidence>
<gene>
    <name evidence="5" type="ORF">IDH44_16870</name>
</gene>
<keyword evidence="1" id="KW-0805">Transcription regulation</keyword>
<dbReference type="PROSITE" id="PS00041">
    <property type="entry name" value="HTH_ARAC_FAMILY_1"/>
    <property type="match status" value="1"/>
</dbReference>
<dbReference type="Gene3D" id="2.60.120.10">
    <property type="entry name" value="Jelly Rolls"/>
    <property type="match status" value="1"/>
</dbReference>
<dbReference type="InterPro" id="IPR018060">
    <property type="entry name" value="HTH_AraC"/>
</dbReference>
<dbReference type="SUPFAM" id="SSF46689">
    <property type="entry name" value="Homeodomain-like"/>
    <property type="match status" value="2"/>
</dbReference>
<reference evidence="5" key="1">
    <citation type="submission" date="2020-09" db="EMBL/GenBank/DDBJ databases">
        <title>A novel bacterium of genus Paenibacillus, isolated from South China Sea.</title>
        <authorList>
            <person name="Huang H."/>
            <person name="Mo K."/>
            <person name="Hu Y."/>
        </authorList>
    </citation>
    <scope>NUCLEOTIDE SEQUENCE</scope>
    <source>
        <strain evidence="5">IB182496</strain>
    </source>
</reference>
<dbReference type="EMBL" id="JACXIZ010000028">
    <property type="protein sequence ID" value="MBD2846871.1"/>
    <property type="molecule type" value="Genomic_DNA"/>
</dbReference>
<dbReference type="Proteomes" id="UP000621560">
    <property type="component" value="Unassembled WGS sequence"/>
</dbReference>
<comment type="caution">
    <text evidence="5">The sequence shown here is derived from an EMBL/GenBank/DDBJ whole genome shotgun (WGS) entry which is preliminary data.</text>
</comment>
<dbReference type="PRINTS" id="PR00032">
    <property type="entry name" value="HTHARAC"/>
</dbReference>